<dbReference type="SUPFAM" id="SSF54427">
    <property type="entry name" value="NTF2-like"/>
    <property type="match status" value="1"/>
</dbReference>
<feature type="domain" description="SnoaL-like" evidence="1">
    <location>
        <begin position="14"/>
        <end position="112"/>
    </location>
</feature>
<dbReference type="InterPro" id="IPR037401">
    <property type="entry name" value="SnoaL-like"/>
</dbReference>
<dbReference type="AlphaFoldDB" id="A0AAP2DB24"/>
<evidence type="ECO:0000313" key="3">
    <source>
        <dbReference type="Proteomes" id="UP001319180"/>
    </source>
</evidence>
<dbReference type="InterPro" id="IPR032710">
    <property type="entry name" value="NTF2-like_dom_sf"/>
</dbReference>
<evidence type="ECO:0000313" key="2">
    <source>
        <dbReference type="EMBL" id="MBT1688434.1"/>
    </source>
</evidence>
<protein>
    <submittedName>
        <fullName evidence="2">Nuclear transport factor 2 family protein</fullName>
    </submittedName>
</protein>
<keyword evidence="3" id="KW-1185">Reference proteome</keyword>
<dbReference type="Pfam" id="PF12680">
    <property type="entry name" value="SnoaL_2"/>
    <property type="match status" value="1"/>
</dbReference>
<gene>
    <name evidence="2" type="ORF">KK078_17820</name>
</gene>
<dbReference type="Proteomes" id="UP001319180">
    <property type="component" value="Unassembled WGS sequence"/>
</dbReference>
<sequence>MTTLQTDRKALLYRMYESINARDIEAVLDSMHHDVSWANGMEGGFVSGHEEIRQYWQRQWEYIDPHFKPVQCDAIGSGEVVVEVHQIIRDLLGNIISIKDVQHLFWFEEGYIRTMRILPMKA</sequence>
<dbReference type="RefSeq" id="WP_254091661.1">
    <property type="nucleotide sequence ID" value="NZ_JAHESC010000026.1"/>
</dbReference>
<dbReference type="EMBL" id="JAHESC010000026">
    <property type="protein sequence ID" value="MBT1688434.1"/>
    <property type="molecule type" value="Genomic_DNA"/>
</dbReference>
<name>A0AAP2DB24_9BACT</name>
<dbReference type="Gene3D" id="3.10.450.50">
    <property type="match status" value="1"/>
</dbReference>
<accession>A0AAP2DB24</accession>
<organism evidence="2 3">
    <name type="scientific">Dawidia soli</name>
    <dbReference type="NCBI Taxonomy" id="2782352"/>
    <lineage>
        <taxon>Bacteria</taxon>
        <taxon>Pseudomonadati</taxon>
        <taxon>Bacteroidota</taxon>
        <taxon>Cytophagia</taxon>
        <taxon>Cytophagales</taxon>
        <taxon>Chryseotaleaceae</taxon>
        <taxon>Dawidia</taxon>
    </lineage>
</organism>
<evidence type="ECO:0000259" key="1">
    <source>
        <dbReference type="Pfam" id="PF12680"/>
    </source>
</evidence>
<comment type="caution">
    <text evidence="2">The sequence shown here is derived from an EMBL/GenBank/DDBJ whole genome shotgun (WGS) entry which is preliminary data.</text>
</comment>
<proteinExistence type="predicted"/>
<reference evidence="2 3" key="1">
    <citation type="submission" date="2021-05" db="EMBL/GenBank/DDBJ databases">
        <title>A Polyphasic approach of four new species of the genus Ohtaekwangia: Ohtaekwangia histidinii sp. nov., Ohtaekwangia cretensis sp. nov., Ohtaekwangia indiensis sp. nov., Ohtaekwangia reichenbachii sp. nov. from diverse environment.</title>
        <authorList>
            <person name="Octaviana S."/>
        </authorList>
    </citation>
    <scope>NUCLEOTIDE SEQUENCE [LARGE SCALE GENOMIC DNA]</scope>
    <source>
        <strain evidence="2 3">PWU37</strain>
    </source>
</reference>